<feature type="domain" description="Fe/B12 periplasmic-binding" evidence="6">
    <location>
        <begin position="50"/>
        <end position="314"/>
    </location>
</feature>
<dbReference type="PANTHER" id="PTHR30532:SF1">
    <property type="entry name" value="IRON(3+)-HYDROXAMATE-BINDING PROTEIN FHUD"/>
    <property type="match status" value="1"/>
</dbReference>
<dbReference type="EMBL" id="NXGX01000004">
    <property type="protein sequence ID" value="PKR58475.1"/>
    <property type="molecule type" value="Genomic_DNA"/>
</dbReference>
<dbReference type="PANTHER" id="PTHR30532">
    <property type="entry name" value="IRON III DICITRATE-BINDING PERIPLASMIC PROTEIN"/>
    <property type="match status" value="1"/>
</dbReference>
<accession>A0A2N3L6M9</accession>
<dbReference type="SUPFAM" id="SSF53807">
    <property type="entry name" value="Helical backbone' metal receptor"/>
    <property type="match status" value="1"/>
</dbReference>
<keyword evidence="3" id="KW-0813">Transport</keyword>
<dbReference type="GO" id="GO:1901678">
    <property type="term" value="P:iron coordination entity transport"/>
    <property type="evidence" value="ECO:0007669"/>
    <property type="project" value="UniProtKB-ARBA"/>
</dbReference>
<evidence type="ECO:0000256" key="4">
    <source>
        <dbReference type="ARBA" id="ARBA00022496"/>
    </source>
</evidence>
<evidence type="ECO:0000256" key="2">
    <source>
        <dbReference type="ARBA" id="ARBA00008814"/>
    </source>
</evidence>
<dbReference type="AlphaFoldDB" id="A0A2N3L6M9"/>
<dbReference type="RefSeq" id="WP_101302418.1">
    <property type="nucleotide sequence ID" value="NZ_NXGX01000004.1"/>
</dbReference>
<proteinExistence type="inferred from homology"/>
<dbReference type="PROSITE" id="PS50983">
    <property type="entry name" value="FE_B12_PBP"/>
    <property type="match status" value="1"/>
</dbReference>
<evidence type="ECO:0000313" key="7">
    <source>
        <dbReference type="EMBL" id="PKR58475.1"/>
    </source>
</evidence>
<evidence type="ECO:0000256" key="3">
    <source>
        <dbReference type="ARBA" id="ARBA00022448"/>
    </source>
</evidence>
<evidence type="ECO:0000313" key="8">
    <source>
        <dbReference type="Proteomes" id="UP000233332"/>
    </source>
</evidence>
<reference evidence="7 8" key="1">
    <citation type="submission" date="2017-09" db="EMBL/GenBank/DDBJ databases">
        <title>Biodiversity and function of Thalassospira species in the particle-attached aromatic-hydrocarbon-degrading consortia from the surface seawater of the China South Sea.</title>
        <authorList>
            <person name="Dong C."/>
            <person name="Lai Q."/>
            <person name="Shao Z."/>
        </authorList>
    </citation>
    <scope>NUCLEOTIDE SEQUENCE [LARGE SCALE GENOMIC DNA]</scope>
    <source>
        <strain evidence="7 8">139Z-12</strain>
    </source>
</reference>
<dbReference type="GO" id="GO:0030288">
    <property type="term" value="C:outer membrane-bounded periplasmic space"/>
    <property type="evidence" value="ECO:0007669"/>
    <property type="project" value="TreeGrafter"/>
</dbReference>
<keyword evidence="5" id="KW-0732">Signal</keyword>
<evidence type="ECO:0000259" key="6">
    <source>
        <dbReference type="PROSITE" id="PS50983"/>
    </source>
</evidence>
<keyword evidence="8" id="KW-1185">Reference proteome</keyword>
<evidence type="ECO:0000256" key="5">
    <source>
        <dbReference type="ARBA" id="ARBA00022729"/>
    </source>
</evidence>
<gene>
    <name evidence="7" type="ORF">COO92_12140</name>
</gene>
<comment type="caution">
    <text evidence="7">The sequence shown here is derived from an EMBL/GenBank/DDBJ whole genome shotgun (WGS) entry which is preliminary data.</text>
</comment>
<name>A0A2N3L6M9_9PROT</name>
<keyword evidence="4" id="KW-0406">Ion transport</keyword>
<dbReference type="Pfam" id="PF01497">
    <property type="entry name" value="Peripla_BP_2"/>
    <property type="match status" value="1"/>
</dbReference>
<keyword evidence="4" id="KW-0408">Iron</keyword>
<dbReference type="CDD" id="cd01146">
    <property type="entry name" value="FhuD"/>
    <property type="match status" value="1"/>
</dbReference>
<keyword evidence="4" id="KW-0410">Iron transport</keyword>
<dbReference type="Gene3D" id="3.40.50.1980">
    <property type="entry name" value="Nitrogenase molybdenum iron protein domain"/>
    <property type="match status" value="2"/>
</dbReference>
<dbReference type="InterPro" id="IPR002491">
    <property type="entry name" value="ABC_transptr_periplasmic_BD"/>
</dbReference>
<dbReference type="PRINTS" id="PR01715">
    <property type="entry name" value="FERRIBNDNGPP"/>
</dbReference>
<comment type="similarity">
    <text evidence="2">Belongs to the bacterial solute-binding protein 8 family.</text>
</comment>
<protein>
    <submittedName>
        <fullName evidence="7">Hydrogenase expression protein</fullName>
    </submittedName>
</protein>
<dbReference type="Proteomes" id="UP000233332">
    <property type="component" value="Unassembled WGS sequence"/>
</dbReference>
<comment type="subcellular location">
    <subcellularLocation>
        <location evidence="1">Cell envelope</location>
    </subcellularLocation>
</comment>
<evidence type="ECO:0000256" key="1">
    <source>
        <dbReference type="ARBA" id="ARBA00004196"/>
    </source>
</evidence>
<organism evidence="7 8">
    <name type="scientific">Thalassospira lohafexi</name>
    <dbReference type="NCBI Taxonomy" id="744227"/>
    <lineage>
        <taxon>Bacteria</taxon>
        <taxon>Pseudomonadati</taxon>
        <taxon>Pseudomonadota</taxon>
        <taxon>Alphaproteobacteria</taxon>
        <taxon>Rhodospirillales</taxon>
        <taxon>Thalassospiraceae</taxon>
        <taxon>Thalassospira</taxon>
    </lineage>
</organism>
<dbReference type="InterPro" id="IPR051313">
    <property type="entry name" value="Bact_iron-sidero_bind"/>
</dbReference>
<sequence length="314" mass="34273">MKILRLFVSCLAVLGVLGALPVFLAGRASAEPIVIDHERGTLTLDHPAKRVAVTNWAFTETVMALGLDPVAIADPVDYREWVAKPDLPENFTDIGQRGSPNLEALRAAKPDLILISQELEMAYENLSDIAPVMVLSVYNDGNVAFDTASTMMRKVAKAIGREAEGEAYLKQVDEKLVEYGARVRAVLGDGNKITIASFYSETNIGVFGAPSLPGSVLKRMDVPMSYDGPVSKWGFARGGLEILAPLAKTTLVYTNPIPDVIYQKVWSSPMWKVMDFVRNKRVYELPVVWAYGGVASGLRFARLLAESLESGPVQ</sequence>